<dbReference type="GO" id="GO:0051864">
    <property type="term" value="F:histone H3K36 demethylase activity"/>
    <property type="evidence" value="ECO:0007669"/>
    <property type="project" value="TreeGrafter"/>
</dbReference>
<comment type="function">
    <text evidence="3">Oxygenase that can act as both a histone lysine demethylase and a ribosomal histidine hydroxylase.</text>
</comment>
<evidence type="ECO:0000259" key="5">
    <source>
        <dbReference type="PROSITE" id="PS51184"/>
    </source>
</evidence>
<comment type="caution">
    <text evidence="6">The sequence shown here is derived from an EMBL/GenBank/DDBJ whole genome shotgun (WGS) entry which is preliminary data.</text>
</comment>
<keyword evidence="3" id="KW-0539">Nucleus</keyword>
<reference evidence="6" key="1">
    <citation type="submission" date="2021-11" db="EMBL/GenBank/DDBJ databases">
        <authorList>
            <consortium name="Genoscope - CEA"/>
            <person name="William W."/>
        </authorList>
    </citation>
    <scope>NUCLEOTIDE SEQUENCE</scope>
</reference>
<dbReference type="OrthoDB" id="206986at2759"/>
<keyword evidence="3" id="KW-0223">Dioxygenase</keyword>
<dbReference type="InterPro" id="IPR003347">
    <property type="entry name" value="JmjC_dom"/>
</dbReference>
<dbReference type="GO" id="GO:0032453">
    <property type="term" value="F:histone H3K4 demethylase activity"/>
    <property type="evidence" value="ECO:0007669"/>
    <property type="project" value="TreeGrafter"/>
</dbReference>
<dbReference type="EC" id="1.14.11.-" evidence="3"/>
<keyword evidence="3" id="KW-0804">Transcription</keyword>
<keyword evidence="1 3" id="KW-0479">Metal-binding</keyword>
<accession>A0A8J2SHQ7</accession>
<dbReference type="PROSITE" id="PS51184">
    <property type="entry name" value="JMJC"/>
    <property type="match status" value="1"/>
</dbReference>
<keyword evidence="3" id="KW-0805">Transcription regulation</keyword>
<keyword evidence="7" id="KW-1185">Reference proteome</keyword>
<proteinExistence type="inferred from homology"/>
<comment type="cofactor">
    <cofactor evidence="3">
        <name>Fe(2+)</name>
        <dbReference type="ChEBI" id="CHEBI:29033"/>
    </cofactor>
    <text evidence="3">Binds 1 Fe(2+) ion per subunit.</text>
</comment>
<dbReference type="PANTHER" id="PTHR13096:SF9">
    <property type="entry name" value="BIFUNCTIONAL LYSINE-SPECIFIC DEMETHYLASE AND HISTIDYL-HYDROXYLASE"/>
    <property type="match status" value="1"/>
</dbReference>
<dbReference type="Proteomes" id="UP000789595">
    <property type="component" value="Unassembled WGS sequence"/>
</dbReference>
<feature type="domain" description="JmjC" evidence="5">
    <location>
        <begin position="120"/>
        <end position="268"/>
    </location>
</feature>
<comment type="similarity">
    <text evidence="3">Belongs to the ROX family.</text>
</comment>
<dbReference type="SUPFAM" id="SSF51197">
    <property type="entry name" value="Clavaminate synthase-like"/>
    <property type="match status" value="1"/>
</dbReference>
<name>A0A8J2SHQ7_9STRA</name>
<keyword evidence="2 3" id="KW-0408">Iron</keyword>
<dbReference type="AlphaFoldDB" id="A0A8J2SHQ7"/>
<evidence type="ECO:0000256" key="2">
    <source>
        <dbReference type="ARBA" id="ARBA00023004"/>
    </source>
</evidence>
<dbReference type="GO" id="GO:0005730">
    <property type="term" value="C:nucleolus"/>
    <property type="evidence" value="ECO:0007669"/>
    <property type="project" value="TreeGrafter"/>
</dbReference>
<dbReference type="Gene3D" id="2.60.120.650">
    <property type="entry name" value="Cupin"/>
    <property type="match status" value="1"/>
</dbReference>
<dbReference type="GO" id="GO:0005506">
    <property type="term" value="F:iron ion binding"/>
    <property type="evidence" value="ECO:0007669"/>
    <property type="project" value="UniProtKB-UniRule"/>
</dbReference>
<evidence type="ECO:0000256" key="4">
    <source>
        <dbReference type="SAM" id="MobiDB-lite"/>
    </source>
</evidence>
<dbReference type="CDD" id="cd02208">
    <property type="entry name" value="cupin_RmlC-like"/>
    <property type="match status" value="1"/>
</dbReference>
<evidence type="ECO:0000313" key="6">
    <source>
        <dbReference type="EMBL" id="CAH0366707.1"/>
    </source>
</evidence>
<organism evidence="6 7">
    <name type="scientific">Pelagomonas calceolata</name>
    <dbReference type="NCBI Taxonomy" id="35677"/>
    <lineage>
        <taxon>Eukaryota</taxon>
        <taxon>Sar</taxon>
        <taxon>Stramenopiles</taxon>
        <taxon>Ochrophyta</taxon>
        <taxon>Pelagophyceae</taxon>
        <taxon>Pelagomonadales</taxon>
        <taxon>Pelagomonadaceae</taxon>
        <taxon>Pelagomonas</taxon>
    </lineage>
</organism>
<evidence type="ECO:0000256" key="3">
    <source>
        <dbReference type="RuleBase" id="RU366061"/>
    </source>
</evidence>
<sequence>MEQVVENAPLPPSLAALLAREDFADDVFEGGRCAHSVGAAIDCPALALDRLLAALDGESTVSPSGGYGFPALAASYRQGLDFQLGRVNAKGGWDRFDLWKYQYENLPSSETARRALEGGYSLTIRHAEWRIPCVFAAAAALQRATGAPVQANIYVTPPDERCVRPHADRHDVYAWQVSGAKTWLVREAHGPPPPVPPRENKRNGGCDLPGAAPYPVERAVELRAGDALYVPRGVPHQCRASGAAPSIHVSFGSDVHIPLTWEGALHCALRRRRASARTHVELHFVAMSTCTRLRRSCPPAVLRGDGDEALAAAADELGRLAAAAADALLWRAGLPGRAADWLAAPTNGVLDFVRLGVPWSEDVGCRTTRGLAFLEDDRIGHPAHFAFPTAVGPVLVALRELTAQATRDVRVTALRDVSMMARAAREEVRRRGAALEGVGPPPGEGA</sequence>
<evidence type="ECO:0000256" key="1">
    <source>
        <dbReference type="ARBA" id="ARBA00022723"/>
    </source>
</evidence>
<evidence type="ECO:0000313" key="7">
    <source>
        <dbReference type="Proteomes" id="UP000789595"/>
    </source>
</evidence>
<dbReference type="InterPro" id="IPR039994">
    <property type="entry name" value="NO66-like"/>
</dbReference>
<dbReference type="PANTHER" id="PTHR13096">
    <property type="entry name" value="MINA53 MYC INDUCED NUCLEAR ANTIGEN"/>
    <property type="match status" value="1"/>
</dbReference>
<comment type="subcellular location">
    <subcellularLocation>
        <location evidence="3">Nucleus</location>
    </subcellularLocation>
</comment>
<dbReference type="EMBL" id="CAKKNE010000001">
    <property type="protein sequence ID" value="CAH0366707.1"/>
    <property type="molecule type" value="Genomic_DNA"/>
</dbReference>
<gene>
    <name evidence="6" type="ORF">PECAL_1P32140</name>
</gene>
<protein>
    <recommendedName>
        <fullName evidence="3">Bifunctional lysine-specific demethylase and histidyl-hydroxylase</fullName>
        <ecNumber evidence="3">1.14.11.-</ecNumber>
    </recommendedName>
</protein>
<dbReference type="Pfam" id="PF08007">
    <property type="entry name" value="JmjC_2"/>
    <property type="match status" value="1"/>
</dbReference>
<feature type="region of interest" description="Disordered" evidence="4">
    <location>
        <begin position="187"/>
        <end position="208"/>
    </location>
</feature>
<keyword evidence="3" id="KW-0560">Oxidoreductase</keyword>